<dbReference type="InterPro" id="IPR016181">
    <property type="entry name" value="Acyl_CoA_acyltransferase"/>
</dbReference>
<accession>A0ABW9ZLT0</accession>
<reference evidence="2 3" key="1">
    <citation type="submission" date="2020-01" db="EMBL/GenBank/DDBJ databases">
        <authorList>
            <person name="Peng S.Y."/>
            <person name="Li J."/>
            <person name="Wang M."/>
            <person name="Wang L."/>
            <person name="Wang C.Q."/>
            <person name="Wang J.R."/>
        </authorList>
    </citation>
    <scope>NUCLEOTIDE SEQUENCE [LARGE SCALE GENOMIC DNA]</scope>
    <source>
        <strain evidence="2 3">XCT-34</strain>
    </source>
</reference>
<dbReference type="Gene3D" id="3.40.630.30">
    <property type="match status" value="1"/>
</dbReference>
<dbReference type="SUPFAM" id="SSF55729">
    <property type="entry name" value="Acyl-CoA N-acyltransferases (Nat)"/>
    <property type="match status" value="1"/>
</dbReference>
<evidence type="ECO:0000259" key="1">
    <source>
        <dbReference type="Pfam" id="PF13480"/>
    </source>
</evidence>
<dbReference type="Pfam" id="PF13480">
    <property type="entry name" value="Acetyltransf_6"/>
    <property type="match status" value="1"/>
</dbReference>
<evidence type="ECO:0000313" key="3">
    <source>
        <dbReference type="Proteomes" id="UP000541347"/>
    </source>
</evidence>
<dbReference type="EMBL" id="JAABLP010000003">
    <property type="protein sequence ID" value="NBN64551.1"/>
    <property type="molecule type" value="Genomic_DNA"/>
</dbReference>
<feature type="domain" description="BioF2-like acetyltransferase" evidence="1">
    <location>
        <begin position="182"/>
        <end position="326"/>
    </location>
</feature>
<organism evidence="2 3">
    <name type="scientific">Pannonibacter tanglangensis</name>
    <dbReference type="NCBI Taxonomy" id="2750084"/>
    <lineage>
        <taxon>Bacteria</taxon>
        <taxon>Pseudomonadati</taxon>
        <taxon>Pseudomonadota</taxon>
        <taxon>Alphaproteobacteria</taxon>
        <taxon>Hyphomicrobiales</taxon>
        <taxon>Stappiaceae</taxon>
        <taxon>Pannonibacter</taxon>
    </lineage>
</organism>
<sequence length="375" mass="41978">MFRVPEAGSRFATILHRSPDRDQLERLYETLPGGAVATPFQTPAVLNALARHVVTGQGGQLRLLEIREESLGSPVLMVPLCVSRRGPVRMGGLPDFDLFDQCAPVLAADVELDPETAPHLWTHVIEALSDVDLVDVKKIPPRIAGRLNPLYAIPPATEPCPMYTLDLTAGQGEDGWRRKHVYKEARGKFRKLQAEGIDFVEATTPAERADVMAELRRQRSLRFQEKQWYNTLEEDPAQARYFDDLLREGGNRQPLRLFALRDDSRFAGAICAMSEGLALSATLISMGGDEWRRFSPGLVLLARLIDWAERQGYTELCFGAGVQFYKTRFGGDPWPMHALTRPLTTAGNAYLALRRLKSIARRLRDETARLTAQDA</sequence>
<gene>
    <name evidence="2" type="ORF">GWI71_12725</name>
</gene>
<name>A0ABW9ZLT0_9HYPH</name>
<keyword evidence="3" id="KW-1185">Reference proteome</keyword>
<dbReference type="Proteomes" id="UP000541347">
    <property type="component" value="Unassembled WGS sequence"/>
</dbReference>
<evidence type="ECO:0000313" key="2">
    <source>
        <dbReference type="EMBL" id="NBN64551.1"/>
    </source>
</evidence>
<comment type="caution">
    <text evidence="2">The sequence shown here is derived from an EMBL/GenBank/DDBJ whole genome shotgun (WGS) entry which is preliminary data.</text>
</comment>
<protein>
    <submittedName>
        <fullName evidence="2">GNAT family N-acetyltransferase</fullName>
    </submittedName>
</protein>
<dbReference type="RefSeq" id="WP_161676519.1">
    <property type="nucleotide sequence ID" value="NZ_JAABLP010000003.1"/>
</dbReference>
<dbReference type="InterPro" id="IPR038740">
    <property type="entry name" value="BioF2-like_GNAT_dom"/>
</dbReference>
<proteinExistence type="predicted"/>